<evidence type="ECO:0000256" key="6">
    <source>
        <dbReference type="SAM" id="Phobius"/>
    </source>
</evidence>
<dbReference type="AlphaFoldDB" id="A0A0K0FK22"/>
<evidence type="ECO:0000256" key="4">
    <source>
        <dbReference type="PIRNR" id="PIRNR036492"/>
    </source>
</evidence>
<dbReference type="Gene3D" id="3.40.605.10">
    <property type="entry name" value="Aldehyde Dehydrogenase, Chain A, domain 1"/>
    <property type="match status" value="1"/>
</dbReference>
<comment type="similarity">
    <text evidence="1 4">Belongs to the aldehyde dehydrogenase family.</text>
</comment>
<keyword evidence="6" id="KW-0812">Transmembrane</keyword>
<keyword evidence="6" id="KW-0472">Membrane</keyword>
<keyword evidence="6" id="KW-1133">Transmembrane helix</keyword>
<dbReference type="GO" id="GO:0006081">
    <property type="term" value="P:aldehyde metabolic process"/>
    <property type="evidence" value="ECO:0007669"/>
    <property type="project" value="InterPro"/>
</dbReference>
<dbReference type="InterPro" id="IPR016163">
    <property type="entry name" value="Ald_DH_C"/>
</dbReference>
<dbReference type="Pfam" id="PF00171">
    <property type="entry name" value="Aldedh"/>
    <property type="match status" value="1"/>
</dbReference>
<evidence type="ECO:0000256" key="2">
    <source>
        <dbReference type="ARBA" id="ARBA00023002"/>
    </source>
</evidence>
<evidence type="ECO:0000259" key="7">
    <source>
        <dbReference type="Pfam" id="PF00171"/>
    </source>
</evidence>
<dbReference type="InterPro" id="IPR015590">
    <property type="entry name" value="Aldehyde_DH_dom"/>
</dbReference>
<evidence type="ECO:0000256" key="1">
    <source>
        <dbReference type="ARBA" id="ARBA00009986"/>
    </source>
</evidence>
<feature type="domain" description="Aldehyde dehydrogenase" evidence="7">
    <location>
        <begin position="11"/>
        <end position="429"/>
    </location>
</feature>
<organism evidence="8 9">
    <name type="scientific">Strongyloides venezuelensis</name>
    <name type="common">Threadworm</name>
    <dbReference type="NCBI Taxonomy" id="75913"/>
    <lineage>
        <taxon>Eukaryota</taxon>
        <taxon>Metazoa</taxon>
        <taxon>Ecdysozoa</taxon>
        <taxon>Nematoda</taxon>
        <taxon>Chromadorea</taxon>
        <taxon>Rhabditida</taxon>
        <taxon>Tylenchina</taxon>
        <taxon>Panagrolaimomorpha</taxon>
        <taxon>Strongyloidoidea</taxon>
        <taxon>Strongyloididae</taxon>
        <taxon>Strongyloides</taxon>
    </lineage>
</organism>
<proteinExistence type="inferred from homology"/>
<dbReference type="InterPro" id="IPR016162">
    <property type="entry name" value="Ald_DH_N"/>
</dbReference>
<reference evidence="8" key="1">
    <citation type="submission" date="2014-07" db="EMBL/GenBank/DDBJ databases">
        <authorList>
            <person name="Martin A.A"/>
            <person name="De Silva N."/>
        </authorList>
    </citation>
    <scope>NUCLEOTIDE SEQUENCE</scope>
</reference>
<dbReference type="Gene3D" id="3.40.309.10">
    <property type="entry name" value="Aldehyde Dehydrogenase, Chain A, domain 2"/>
    <property type="match status" value="1"/>
</dbReference>
<dbReference type="FunFam" id="3.40.309.10:FF:000003">
    <property type="entry name" value="Aldehyde dehydrogenase"/>
    <property type="match status" value="1"/>
</dbReference>
<dbReference type="PANTHER" id="PTHR43570">
    <property type="entry name" value="ALDEHYDE DEHYDROGENASE"/>
    <property type="match status" value="1"/>
</dbReference>
<dbReference type="WBParaSite" id="SVE_0938500.1">
    <property type="protein sequence ID" value="SVE_0938500.1"/>
    <property type="gene ID" value="SVE_0938500"/>
</dbReference>
<feature type="transmembrane region" description="Helical" evidence="6">
    <location>
        <begin position="469"/>
        <end position="490"/>
    </location>
</feature>
<keyword evidence="3" id="KW-0520">NAD</keyword>
<dbReference type="SUPFAM" id="SSF53720">
    <property type="entry name" value="ALDH-like"/>
    <property type="match status" value="1"/>
</dbReference>
<feature type="active site" evidence="5">
    <location>
        <position position="243"/>
    </location>
</feature>
<feature type="active site" evidence="5">
    <location>
        <position position="209"/>
    </location>
</feature>
<accession>A0A0K0FK22</accession>
<dbReference type="InterPro" id="IPR012394">
    <property type="entry name" value="Aldehyde_DH_NAD(P)"/>
</dbReference>
<evidence type="ECO:0000313" key="8">
    <source>
        <dbReference type="Proteomes" id="UP000035680"/>
    </source>
</evidence>
<dbReference type="PANTHER" id="PTHR43570:SF16">
    <property type="entry name" value="ALDEHYDE DEHYDROGENASE TYPE III, ISOFORM Q"/>
    <property type="match status" value="1"/>
</dbReference>
<evidence type="ECO:0000256" key="5">
    <source>
        <dbReference type="PIRSR" id="PIRSR036492-1"/>
    </source>
</evidence>
<dbReference type="CDD" id="cd07087">
    <property type="entry name" value="ALDH_F3-13-14_CALDH-like"/>
    <property type="match status" value="1"/>
</dbReference>
<keyword evidence="8" id="KW-1185">Reference proteome</keyword>
<protein>
    <recommendedName>
        <fullName evidence="4">Aldehyde dehydrogenase</fullName>
    </recommendedName>
</protein>
<dbReference type="InterPro" id="IPR016161">
    <property type="entry name" value="Ald_DH/histidinol_DH"/>
</dbReference>
<keyword evidence="2 4" id="KW-0560">Oxidoreductase</keyword>
<dbReference type="GO" id="GO:0004029">
    <property type="term" value="F:aldehyde dehydrogenase (NAD+) activity"/>
    <property type="evidence" value="ECO:0007669"/>
    <property type="project" value="TreeGrafter"/>
</dbReference>
<dbReference type="Proteomes" id="UP000035680">
    <property type="component" value="Unassembled WGS sequence"/>
</dbReference>
<name>A0A0K0FK22_STRVS</name>
<dbReference type="STRING" id="75913.A0A0K0FK22"/>
<evidence type="ECO:0000313" key="9">
    <source>
        <dbReference type="WBParaSite" id="SVE_0938500.1"/>
    </source>
</evidence>
<sequence length="493" mass="55674">MNYQDIINNQREFFLKGNSQKLSSRKKTLRALKEAIIDNVDRLTEAVYKDLRRNIDNTYILEISSALQEIDYFLNNLDEWCKDEYVQLTHMTALDTAFLKKQPKGVVLLISPWNYPISMILLPLIPCIAAGNTVIIKPSEMAPATSQVFYDIFSKYFSPNEICVIQGGIPETTELLKCKFDHIFYTGCPPVAKIIMKAAAEHLTPVTLELGGKCPVFVDNDVDINITGKRIAWGKWLNCGQTCLAPDYILTTSEVKPKLVASLKSALNEFYGEDVQSSKDYSRIINNRHWNRISSLLNKTKGTILVQEGTPDENDLFIPPTIIDVSKDDPFMEDEIFGPVLPILTVSNLDNAIEYIKSGERPLASYIFTRSEMSCKQFLSEVISGGCTVNDVIMHLTVDTLPFGGIGTSGMGRYRGKFGFDTFTHEKAVLKKGFFLETLMKMRYPPMNKKKLSNLKSLQNFRIPIPSSVPWFSIFSFVGAFIIGYLTSFFSHK</sequence>
<reference evidence="9" key="2">
    <citation type="submission" date="2015-08" db="UniProtKB">
        <authorList>
            <consortium name="WormBaseParasite"/>
        </authorList>
    </citation>
    <scope>IDENTIFICATION</scope>
</reference>
<dbReference type="PIRSF" id="PIRSF036492">
    <property type="entry name" value="ALDH"/>
    <property type="match status" value="1"/>
</dbReference>
<evidence type="ECO:0000256" key="3">
    <source>
        <dbReference type="ARBA" id="ARBA00023027"/>
    </source>
</evidence>
<dbReference type="FunFam" id="3.40.605.10:FF:000004">
    <property type="entry name" value="Aldehyde dehydrogenase"/>
    <property type="match status" value="1"/>
</dbReference>
<dbReference type="GO" id="GO:0005737">
    <property type="term" value="C:cytoplasm"/>
    <property type="evidence" value="ECO:0007669"/>
    <property type="project" value="TreeGrafter"/>
</dbReference>